<evidence type="ECO:0000256" key="6">
    <source>
        <dbReference type="SAM" id="SignalP"/>
    </source>
</evidence>
<dbReference type="InterPro" id="IPR042241">
    <property type="entry name" value="GCP_C_sf"/>
</dbReference>
<dbReference type="Gene3D" id="1.20.120.1900">
    <property type="entry name" value="Gamma-tubulin complex, C-terminal domain"/>
    <property type="match status" value="1"/>
</dbReference>
<dbReference type="AlphaFoldDB" id="A0A9W7B9Y3"/>
<comment type="similarity">
    <text evidence="2">Belongs to the TUBGCP family.</text>
</comment>
<evidence type="ECO:0000256" key="4">
    <source>
        <dbReference type="ARBA" id="ARBA00022701"/>
    </source>
</evidence>
<accession>A0A9W7B9Y3</accession>
<evidence type="ECO:0000259" key="7">
    <source>
        <dbReference type="Pfam" id="PF04130"/>
    </source>
</evidence>
<dbReference type="Pfam" id="PF04130">
    <property type="entry name" value="GCP_C_terminal"/>
    <property type="match status" value="1"/>
</dbReference>
<protein>
    <recommendedName>
        <fullName evidence="7">Gamma tubulin complex component C-terminal domain-containing protein</fullName>
    </recommendedName>
</protein>
<gene>
    <name evidence="8" type="ORF">TL16_g10587</name>
</gene>
<evidence type="ECO:0000256" key="3">
    <source>
        <dbReference type="ARBA" id="ARBA00022490"/>
    </source>
</evidence>
<keyword evidence="5" id="KW-0206">Cytoskeleton</keyword>
<name>A0A9W7B9Y3_9STRA</name>
<feature type="chain" id="PRO_5040881113" description="Gamma tubulin complex component C-terminal domain-containing protein" evidence="6">
    <location>
        <begin position="28"/>
        <end position="573"/>
    </location>
</feature>
<feature type="domain" description="Gamma tubulin complex component C-terminal" evidence="7">
    <location>
        <begin position="487"/>
        <end position="572"/>
    </location>
</feature>
<evidence type="ECO:0000256" key="5">
    <source>
        <dbReference type="ARBA" id="ARBA00023212"/>
    </source>
</evidence>
<sequence>MTSPAHSLPSQTILLLFLSLLPPSSLTGLTIPQKTLLSPAREASFGLIKLKKLQITWSKKDSFHLALLQASHFLIECYNDSISKINLVDTPILQIIKDSFLSPLPDFPLPGPPASPTHQYLSPTLTLKPLLLTLQNHLQSLSSTVWKLAIEDDIIGDFKRLKDGFCLGDGGWWSFWGENVIERLLGEGKEMEGGWRIYEHPVEGYVIEGKEFYGSEILKVKEERGKVNSRDFGVNLSRRKGGSTLNSIVGSHLTSNVNSDQFNTTSKVKMIHHIHSNDGHVTALRLKFPSGYGKLNYSFSGNLNLEVFYDEGRVEIRVFDGDFRDIIVFENVGECFEIGVRTTPKINSKGVLRDKLTITIEGESESFNVQHDDFITCEVEGVEGEVILERVSFLPRFKINALSVCAELADEGRGAAMNVRDEGMRKIAIDNSQVVSVKMSELILKFPPTSLSSRRLVLEIPLNMRKLIGEGEGRYDVFFSRLSFITILNTLNHNSWTVITDVKYKKAGKEHTEWLKRIWCLRGKVGSVVEGLGEWFFRDVVEKRWDGFMRGVEGSGSFEEVRERHEDYLRKVR</sequence>
<reference evidence="9" key="1">
    <citation type="journal article" date="2023" name="Commun. Biol.">
        <title>Genome analysis of Parmales, the sister group of diatoms, reveals the evolutionary specialization of diatoms from phago-mixotrophs to photoautotrophs.</title>
        <authorList>
            <person name="Ban H."/>
            <person name="Sato S."/>
            <person name="Yoshikawa S."/>
            <person name="Yamada K."/>
            <person name="Nakamura Y."/>
            <person name="Ichinomiya M."/>
            <person name="Sato N."/>
            <person name="Blanc-Mathieu R."/>
            <person name="Endo H."/>
            <person name="Kuwata A."/>
            <person name="Ogata H."/>
        </authorList>
    </citation>
    <scope>NUCLEOTIDE SEQUENCE [LARGE SCALE GENOMIC DNA]</scope>
</reference>
<proteinExistence type="inferred from homology"/>
<dbReference type="Proteomes" id="UP001162640">
    <property type="component" value="Unassembled WGS sequence"/>
</dbReference>
<evidence type="ECO:0000313" key="8">
    <source>
        <dbReference type="EMBL" id="GMH86562.1"/>
    </source>
</evidence>
<organism evidence="8 9">
    <name type="scientific">Triparma laevis f. inornata</name>
    <dbReference type="NCBI Taxonomy" id="1714386"/>
    <lineage>
        <taxon>Eukaryota</taxon>
        <taxon>Sar</taxon>
        <taxon>Stramenopiles</taxon>
        <taxon>Ochrophyta</taxon>
        <taxon>Bolidophyceae</taxon>
        <taxon>Parmales</taxon>
        <taxon>Triparmaceae</taxon>
        <taxon>Triparma</taxon>
    </lineage>
</organism>
<dbReference type="EMBL" id="BLQM01000378">
    <property type="protein sequence ID" value="GMH86562.1"/>
    <property type="molecule type" value="Genomic_DNA"/>
</dbReference>
<keyword evidence="4" id="KW-0493">Microtubule</keyword>
<keyword evidence="3" id="KW-0963">Cytoplasm</keyword>
<keyword evidence="6" id="KW-0732">Signal</keyword>
<comment type="caution">
    <text evidence="8">The sequence shown here is derived from an EMBL/GenBank/DDBJ whole genome shotgun (WGS) entry which is preliminary data.</text>
</comment>
<feature type="signal peptide" evidence="6">
    <location>
        <begin position="1"/>
        <end position="27"/>
    </location>
</feature>
<comment type="subcellular location">
    <subcellularLocation>
        <location evidence="1">Cytoplasm</location>
        <location evidence="1">Cytoskeleton</location>
    </subcellularLocation>
</comment>
<dbReference type="GO" id="GO:0043015">
    <property type="term" value="F:gamma-tubulin binding"/>
    <property type="evidence" value="ECO:0007669"/>
    <property type="project" value="InterPro"/>
</dbReference>
<dbReference type="GO" id="GO:0005874">
    <property type="term" value="C:microtubule"/>
    <property type="evidence" value="ECO:0007669"/>
    <property type="project" value="UniProtKB-KW"/>
</dbReference>
<dbReference type="InterPro" id="IPR040457">
    <property type="entry name" value="GCP_C"/>
</dbReference>
<evidence type="ECO:0000256" key="2">
    <source>
        <dbReference type="ARBA" id="ARBA00010337"/>
    </source>
</evidence>
<evidence type="ECO:0000256" key="1">
    <source>
        <dbReference type="ARBA" id="ARBA00004245"/>
    </source>
</evidence>
<evidence type="ECO:0000313" key="9">
    <source>
        <dbReference type="Proteomes" id="UP001162640"/>
    </source>
</evidence>